<reference evidence="1" key="1">
    <citation type="submission" date="2023-03" db="EMBL/GenBank/DDBJ databases">
        <title>Chromosome-level genomes of two armyworms, Mythimna separata and Mythimna loreyi, provide insights into the biosynthesis and reception of sex pheromones.</title>
        <authorList>
            <person name="Zhao H."/>
        </authorList>
    </citation>
    <scope>NUCLEOTIDE SEQUENCE</scope>
    <source>
        <strain evidence="1">BeijingLab</strain>
        <tissue evidence="1">Pupa</tissue>
    </source>
</reference>
<dbReference type="AlphaFoldDB" id="A0AAD8DKN5"/>
<gene>
    <name evidence="1" type="ORF">PYW07_010723</name>
</gene>
<protein>
    <recommendedName>
        <fullName evidence="3">Endonuclease-reverse transcriptase</fullName>
    </recommendedName>
</protein>
<evidence type="ECO:0000313" key="2">
    <source>
        <dbReference type="Proteomes" id="UP001231518"/>
    </source>
</evidence>
<comment type="caution">
    <text evidence="1">The sequence shown here is derived from an EMBL/GenBank/DDBJ whole genome shotgun (WGS) entry which is preliminary data.</text>
</comment>
<evidence type="ECO:0000313" key="1">
    <source>
        <dbReference type="EMBL" id="KAJ8705946.1"/>
    </source>
</evidence>
<dbReference type="EMBL" id="JARGEI010000029">
    <property type="protein sequence ID" value="KAJ8705946.1"/>
    <property type="molecule type" value="Genomic_DNA"/>
</dbReference>
<sequence>MCILPVLTYGAQSWSLTEQQKSKLKICQRAMERSKIGVKRIDRVRNTTLRSITRVADVGEKTARLKSEWAGHVARMHPDRWAKIVTHWMPEGGRRRRGRPRRRWCDDLIVFAGQTWPEMAQDREMWKEKGEAFAQQWDTY</sequence>
<dbReference type="Proteomes" id="UP001231518">
    <property type="component" value="Chromosome 26"/>
</dbReference>
<dbReference type="PANTHER" id="PTHR47027:SF25">
    <property type="entry name" value="REVERSE TRANSCRIPTASE DOMAIN-CONTAINING PROTEIN"/>
    <property type="match status" value="1"/>
</dbReference>
<proteinExistence type="predicted"/>
<organism evidence="1 2">
    <name type="scientific">Mythimna separata</name>
    <name type="common">Oriental armyworm</name>
    <name type="synonym">Pseudaletia separata</name>
    <dbReference type="NCBI Taxonomy" id="271217"/>
    <lineage>
        <taxon>Eukaryota</taxon>
        <taxon>Metazoa</taxon>
        <taxon>Ecdysozoa</taxon>
        <taxon>Arthropoda</taxon>
        <taxon>Hexapoda</taxon>
        <taxon>Insecta</taxon>
        <taxon>Pterygota</taxon>
        <taxon>Neoptera</taxon>
        <taxon>Endopterygota</taxon>
        <taxon>Lepidoptera</taxon>
        <taxon>Glossata</taxon>
        <taxon>Ditrysia</taxon>
        <taxon>Noctuoidea</taxon>
        <taxon>Noctuidae</taxon>
        <taxon>Noctuinae</taxon>
        <taxon>Hadenini</taxon>
        <taxon>Mythimna</taxon>
    </lineage>
</organism>
<name>A0AAD8DKN5_MYTSE</name>
<evidence type="ECO:0008006" key="3">
    <source>
        <dbReference type="Google" id="ProtNLM"/>
    </source>
</evidence>
<accession>A0AAD8DKN5</accession>
<dbReference type="PANTHER" id="PTHR47027">
    <property type="entry name" value="REVERSE TRANSCRIPTASE DOMAIN-CONTAINING PROTEIN"/>
    <property type="match status" value="1"/>
</dbReference>
<keyword evidence="2" id="KW-1185">Reference proteome</keyword>